<evidence type="ECO:0000313" key="6">
    <source>
        <dbReference type="Proteomes" id="UP000738431"/>
    </source>
</evidence>
<dbReference type="RefSeq" id="WP_221030295.1">
    <property type="nucleotide sequence ID" value="NZ_CP139781.1"/>
</dbReference>
<dbReference type="EMBL" id="CP139781">
    <property type="protein sequence ID" value="WRQ87543.1"/>
    <property type="molecule type" value="Genomic_DNA"/>
</dbReference>
<gene>
    <name evidence="5" type="ORF">K1X11_022230</name>
</gene>
<evidence type="ECO:0000256" key="1">
    <source>
        <dbReference type="ARBA" id="ARBA00004496"/>
    </source>
</evidence>
<dbReference type="Gene3D" id="3.30.420.40">
    <property type="match status" value="2"/>
</dbReference>
<organism evidence="5 6">
    <name type="scientific">Actomonas aquatica</name>
    <dbReference type="NCBI Taxonomy" id="2866162"/>
    <lineage>
        <taxon>Bacteria</taxon>
        <taxon>Pseudomonadati</taxon>
        <taxon>Verrucomicrobiota</taxon>
        <taxon>Opitutia</taxon>
        <taxon>Opitutales</taxon>
        <taxon>Opitutaceae</taxon>
        <taxon>Actomonas</taxon>
    </lineage>
</organism>
<dbReference type="PANTHER" id="PTHR42749">
    <property type="entry name" value="CELL SHAPE-DETERMINING PROTEIN MREB"/>
    <property type="match status" value="1"/>
</dbReference>
<evidence type="ECO:0000256" key="4">
    <source>
        <dbReference type="ARBA" id="ARBA00022840"/>
    </source>
</evidence>
<dbReference type="Proteomes" id="UP000738431">
    <property type="component" value="Chromosome"/>
</dbReference>
<accession>A0ABZ1C7W7</accession>
<keyword evidence="4" id="KW-0067">ATP-binding</keyword>
<evidence type="ECO:0000256" key="3">
    <source>
        <dbReference type="ARBA" id="ARBA00022741"/>
    </source>
</evidence>
<dbReference type="PANTHER" id="PTHR42749:SF1">
    <property type="entry name" value="CELL SHAPE-DETERMINING PROTEIN MREB"/>
    <property type="match status" value="1"/>
</dbReference>
<dbReference type="SUPFAM" id="SSF53067">
    <property type="entry name" value="Actin-like ATPase domain"/>
    <property type="match status" value="2"/>
</dbReference>
<keyword evidence="3" id="KW-0547">Nucleotide-binding</keyword>
<keyword evidence="2" id="KW-0963">Cytoplasm</keyword>
<sequence>MSTKTTNSSKAKVLTADQSLTQNAPLLVGFDWGTNMSRIYGAPLGSKTATVDESIPTVVGYAKDEVLAGVIPGDEKVLFGAMANKHKLHLNLVRPLEGGVIQDTKAARLFAQHIKSKLGEDASEVRAVIGMPASSDLEARENAREAVHGVFNKVLFVPEPFLAALGYREEDKLQDIDYQDPVLNSLYVDIGAGSADVCLVQGHYPTTEDQLTTKVAGDTVDRIILDKILAAYPDCGLTLPRVRTIKEKHSWVLSEDAATPAIATIMVGGKPRKIDVTTQVGEGCQALLEEVFNMTKELIARADPDSVEELLQNVIVTGGGSLIKGFGVALQTKLLEEGFENPRVHVLGDNYKDFVAKGALKTASRAREDQWQSLLD</sequence>
<comment type="subcellular location">
    <subcellularLocation>
        <location evidence="1">Cytoplasm</location>
    </subcellularLocation>
</comment>
<protein>
    <submittedName>
        <fullName evidence="5">Rod shape-determining protein</fullName>
    </submittedName>
</protein>
<evidence type="ECO:0000256" key="2">
    <source>
        <dbReference type="ARBA" id="ARBA00022490"/>
    </source>
</evidence>
<dbReference type="InterPro" id="IPR056546">
    <property type="entry name" value="MreB_MamK-like"/>
</dbReference>
<reference evidence="5 6" key="1">
    <citation type="submission" date="2023-12" db="EMBL/GenBank/DDBJ databases">
        <title>Description of an unclassified Opitutus bacterium of Verrucomicrobiota.</title>
        <authorList>
            <person name="Zhang D.-F."/>
        </authorList>
    </citation>
    <scope>NUCLEOTIDE SEQUENCE [LARGE SCALE GENOMIC DNA]</scope>
    <source>
        <strain evidence="5 6">WL0086</strain>
    </source>
</reference>
<evidence type="ECO:0000313" key="5">
    <source>
        <dbReference type="EMBL" id="WRQ87543.1"/>
    </source>
</evidence>
<dbReference type="InterPro" id="IPR043129">
    <property type="entry name" value="ATPase_NBD"/>
</dbReference>
<name>A0ABZ1C7W7_9BACT</name>
<proteinExistence type="predicted"/>
<dbReference type="Pfam" id="PF06723">
    <property type="entry name" value="MreB_Mbl"/>
    <property type="match status" value="1"/>
</dbReference>
<keyword evidence="6" id="KW-1185">Reference proteome</keyword>